<dbReference type="AlphaFoldDB" id="A0A8S1KGA8"/>
<name>A0A8S1KGA8_9CILI</name>
<sequence>MQINCLFCDKQKTDGKIHFPTLLNTALYLKYNQNDDQPIDDIIKHSHKKWVIDFFEKAQEIKDEEFIKKYFQSNEIGPKLVDLTEYYKYRLDSPHLYMLPLSKVLNQQYLENIITLKSIHTKTNQNEIPFIKMLKLGETKQEDSVSKSLISLLNKIKPTQYKLSQPKQAKVYTQQSSLSTTKLNYQPLIKQSEQVSRKLKAILNENVRSPLIKKQNNQYKKVQSKSHSNVHLNTQISIHNYKKLSMQQSMQMLMPTKTLQSTKLGSQADLIQSIYLQKSSINLKNRNQKKIRNIFQK</sequence>
<gene>
    <name evidence="1" type="ORF">PSON_ATCC_30995.1.T0060117</name>
</gene>
<keyword evidence="2" id="KW-1185">Reference proteome</keyword>
<evidence type="ECO:0000313" key="2">
    <source>
        <dbReference type="Proteomes" id="UP000692954"/>
    </source>
</evidence>
<accession>A0A8S1KGA8</accession>
<protein>
    <submittedName>
        <fullName evidence="1">Uncharacterized protein</fullName>
    </submittedName>
</protein>
<dbReference type="EMBL" id="CAJJDN010000006">
    <property type="protein sequence ID" value="CAD8051872.1"/>
    <property type="molecule type" value="Genomic_DNA"/>
</dbReference>
<comment type="caution">
    <text evidence="1">The sequence shown here is derived from an EMBL/GenBank/DDBJ whole genome shotgun (WGS) entry which is preliminary data.</text>
</comment>
<reference evidence="1" key="1">
    <citation type="submission" date="2021-01" db="EMBL/GenBank/DDBJ databases">
        <authorList>
            <consortium name="Genoscope - CEA"/>
            <person name="William W."/>
        </authorList>
    </citation>
    <scope>NUCLEOTIDE SEQUENCE</scope>
</reference>
<dbReference type="OrthoDB" id="306630at2759"/>
<proteinExistence type="predicted"/>
<dbReference type="Proteomes" id="UP000692954">
    <property type="component" value="Unassembled WGS sequence"/>
</dbReference>
<evidence type="ECO:0000313" key="1">
    <source>
        <dbReference type="EMBL" id="CAD8051872.1"/>
    </source>
</evidence>
<organism evidence="1 2">
    <name type="scientific">Paramecium sonneborni</name>
    <dbReference type="NCBI Taxonomy" id="65129"/>
    <lineage>
        <taxon>Eukaryota</taxon>
        <taxon>Sar</taxon>
        <taxon>Alveolata</taxon>
        <taxon>Ciliophora</taxon>
        <taxon>Intramacronucleata</taxon>
        <taxon>Oligohymenophorea</taxon>
        <taxon>Peniculida</taxon>
        <taxon>Parameciidae</taxon>
        <taxon>Paramecium</taxon>
    </lineage>
</organism>